<name>A0A857D291_MICAE</name>
<sequence length="102" mass="11467">MVSSSSYSKRANAIRPYNNMIAPMVGAHRVRPKCPLDISTKLRCTQIIPILLPFTQKPEEPEALEVLKKYNNTEQEQASLQMNLGNFYSSEIFHGNDSVVVA</sequence>
<organism evidence="1 2">
    <name type="scientific">Microcystis aeruginosa FD4</name>
    <dbReference type="NCBI Taxonomy" id="2686288"/>
    <lineage>
        <taxon>Bacteria</taxon>
        <taxon>Bacillati</taxon>
        <taxon>Cyanobacteriota</taxon>
        <taxon>Cyanophyceae</taxon>
        <taxon>Oscillatoriophycideae</taxon>
        <taxon>Chroococcales</taxon>
        <taxon>Microcystaceae</taxon>
        <taxon>Microcystis</taxon>
    </lineage>
</organism>
<evidence type="ECO:0000313" key="2">
    <source>
        <dbReference type="Proteomes" id="UP000438345"/>
    </source>
</evidence>
<accession>A0A857D291</accession>
<gene>
    <name evidence="1" type="ORF">GQR42_07715</name>
</gene>
<protein>
    <submittedName>
        <fullName evidence="1">Uncharacterized protein</fullName>
    </submittedName>
</protein>
<reference evidence="1 2" key="1">
    <citation type="submission" date="2019-12" db="EMBL/GenBank/DDBJ databases">
        <title>Complete genome sequence of Microcystis aeruginosa strain FD4.</title>
        <authorList>
            <person name="Urakawa H."/>
        </authorList>
    </citation>
    <scope>NUCLEOTIDE SEQUENCE [LARGE SCALE GENOMIC DNA]</scope>
    <source>
        <strain evidence="1 2">FD4</strain>
    </source>
</reference>
<evidence type="ECO:0000313" key="1">
    <source>
        <dbReference type="EMBL" id="QGZ89469.1"/>
    </source>
</evidence>
<dbReference type="RefSeq" id="WP_158199510.1">
    <property type="nucleotide sequence ID" value="NZ_CP046973.1"/>
</dbReference>
<dbReference type="EMBL" id="CP046973">
    <property type="protein sequence ID" value="QGZ89469.1"/>
    <property type="molecule type" value="Genomic_DNA"/>
</dbReference>
<proteinExistence type="predicted"/>
<dbReference type="AlphaFoldDB" id="A0A857D291"/>
<dbReference type="Proteomes" id="UP000438345">
    <property type="component" value="Chromosome"/>
</dbReference>